<evidence type="ECO:0000256" key="1">
    <source>
        <dbReference type="SAM" id="MobiDB-lite"/>
    </source>
</evidence>
<protein>
    <submittedName>
        <fullName evidence="2">Uncharacterized protein</fullName>
    </submittedName>
</protein>
<dbReference type="AlphaFoldDB" id="A0A9J6QG30"/>
<dbReference type="Proteomes" id="UP001061282">
    <property type="component" value="Unassembled WGS sequence"/>
</dbReference>
<reference evidence="2" key="1">
    <citation type="submission" date="2022-05" db="EMBL/GenBank/DDBJ databases">
        <title>Description of a novel species of Leclercia; Leclercia tamurae and the Proposal for a Novel Genus Silvania gen. nov. Containing Two Novel Species Silvania hatchlandensis sp. nov. and Silvania confinis sp. nov. Isolated from the Rhizosphere of Oak.</title>
        <authorList>
            <person name="Maddock D.W."/>
            <person name="Brady C.L."/>
            <person name="Denman S."/>
            <person name="Arnold D."/>
        </authorList>
    </citation>
    <scope>NUCLEOTIDE SEQUENCE</scope>
    <source>
        <strain evidence="2">H4N4</strain>
    </source>
</reference>
<gene>
    <name evidence="2" type="ORF">M8013_10375</name>
</gene>
<dbReference type="RefSeq" id="WP_271267724.1">
    <property type="nucleotide sequence ID" value="NZ_JAMGZJ010000074.1"/>
</dbReference>
<proteinExistence type="predicted"/>
<accession>A0A9J6QG30</accession>
<keyword evidence="3" id="KW-1185">Reference proteome</keyword>
<organism evidence="2 3">
    <name type="scientific">Silvania confinis</name>
    <dbReference type="NCBI Taxonomy" id="2926470"/>
    <lineage>
        <taxon>Bacteria</taxon>
        <taxon>Pseudomonadati</taxon>
        <taxon>Pseudomonadota</taxon>
        <taxon>Gammaproteobacteria</taxon>
        <taxon>Enterobacterales</taxon>
        <taxon>Enterobacteriaceae</taxon>
        <taxon>Silvania</taxon>
    </lineage>
</organism>
<feature type="region of interest" description="Disordered" evidence="1">
    <location>
        <begin position="1"/>
        <end position="23"/>
    </location>
</feature>
<evidence type="ECO:0000313" key="3">
    <source>
        <dbReference type="Proteomes" id="UP001061282"/>
    </source>
</evidence>
<dbReference type="EMBL" id="JAMGZJ010000074">
    <property type="protein sequence ID" value="MCU6669155.1"/>
    <property type="molecule type" value="Genomic_DNA"/>
</dbReference>
<evidence type="ECO:0000313" key="2">
    <source>
        <dbReference type="EMBL" id="MCU6669155.1"/>
    </source>
</evidence>
<comment type="caution">
    <text evidence="2">The sequence shown here is derived from an EMBL/GenBank/DDBJ whole genome shotgun (WGS) entry which is preliminary data.</text>
</comment>
<name>A0A9J6QG30_9ENTR</name>
<sequence length="70" mass="7795">MLQNMTVIPVQAPPEGRYNETGSTGEVERAIGITIAQNKQIINNSLSINGQMKNVKLNFHLLNRLMKNSD</sequence>